<dbReference type="EMBL" id="JANBUY010000295">
    <property type="protein sequence ID" value="KAJ2860460.1"/>
    <property type="molecule type" value="Genomic_DNA"/>
</dbReference>
<accession>A0A9W8IG12</accession>
<organism evidence="3 4">
    <name type="scientific">Coemansia aciculifera</name>
    <dbReference type="NCBI Taxonomy" id="417176"/>
    <lineage>
        <taxon>Eukaryota</taxon>
        <taxon>Fungi</taxon>
        <taxon>Fungi incertae sedis</taxon>
        <taxon>Zoopagomycota</taxon>
        <taxon>Kickxellomycotina</taxon>
        <taxon>Kickxellomycetes</taxon>
        <taxon>Kickxellales</taxon>
        <taxon>Kickxellaceae</taxon>
        <taxon>Coemansia</taxon>
    </lineage>
</organism>
<dbReference type="AlphaFoldDB" id="A0A9W8IG12"/>
<dbReference type="Gene3D" id="6.10.140.1020">
    <property type="match status" value="1"/>
</dbReference>
<dbReference type="PANTHER" id="PTHR28527">
    <property type="entry name" value="MATING-TYPE SWITCHING PROTEIN SWI2-RELATED"/>
    <property type="match status" value="1"/>
</dbReference>
<feature type="compositionally biased region" description="Basic residues" evidence="2">
    <location>
        <begin position="80"/>
        <end position="89"/>
    </location>
</feature>
<reference evidence="3" key="1">
    <citation type="submission" date="2022-07" db="EMBL/GenBank/DDBJ databases">
        <title>Phylogenomic reconstructions and comparative analyses of Kickxellomycotina fungi.</title>
        <authorList>
            <person name="Reynolds N.K."/>
            <person name="Stajich J.E."/>
            <person name="Barry K."/>
            <person name="Grigoriev I.V."/>
            <person name="Crous P."/>
            <person name="Smith M.E."/>
        </authorList>
    </citation>
    <scope>NUCLEOTIDE SEQUENCE</scope>
    <source>
        <strain evidence="3">RSA 476</strain>
    </source>
</reference>
<sequence>MQRAKMSQKVLAKPFKSPSRTHPTVKPDTTANTEASTPTPTTRKRPMPGSLPPAARKLDLSTPLPSNKRPRIPQTTAISSKRHQPRRLSTRGLPPRFAYCDEDTLALLQEKNSLQRQVAEAKEEVALLERALTLDEKKEADVVNGLIDKWQTACSLASDELFDLLKPMMEAQRQADQMGFGGNPFADDSAQQPKRDTDEAEDEDIDIPYMLKRFGIDPELFTA</sequence>
<keyword evidence="4" id="KW-1185">Reference proteome</keyword>
<dbReference type="Proteomes" id="UP001140074">
    <property type="component" value="Unassembled WGS sequence"/>
</dbReference>
<feature type="region of interest" description="Disordered" evidence="2">
    <location>
        <begin position="1"/>
        <end position="95"/>
    </location>
</feature>
<gene>
    <name evidence="3" type="ORF">GGH94_005499</name>
</gene>
<evidence type="ECO:0008006" key="5">
    <source>
        <dbReference type="Google" id="ProtNLM"/>
    </source>
</evidence>
<evidence type="ECO:0000313" key="3">
    <source>
        <dbReference type="EMBL" id="KAJ2860460.1"/>
    </source>
</evidence>
<feature type="compositionally biased region" description="Polar residues" evidence="2">
    <location>
        <begin position="18"/>
        <end position="36"/>
    </location>
</feature>
<dbReference type="GO" id="GO:0006310">
    <property type="term" value="P:DNA recombination"/>
    <property type="evidence" value="ECO:0007669"/>
    <property type="project" value="TreeGrafter"/>
</dbReference>
<evidence type="ECO:0000256" key="1">
    <source>
        <dbReference type="SAM" id="Coils"/>
    </source>
</evidence>
<protein>
    <recommendedName>
        <fullName evidence="5">Swi5-dependent recombination DNA repair protein 1</fullName>
    </recommendedName>
</protein>
<proteinExistence type="predicted"/>
<feature type="coiled-coil region" evidence="1">
    <location>
        <begin position="104"/>
        <end position="138"/>
    </location>
</feature>
<comment type="caution">
    <text evidence="3">The sequence shown here is derived from an EMBL/GenBank/DDBJ whole genome shotgun (WGS) entry which is preliminary data.</text>
</comment>
<feature type="region of interest" description="Disordered" evidence="2">
    <location>
        <begin position="177"/>
        <end position="206"/>
    </location>
</feature>
<name>A0A9W8IG12_9FUNG</name>
<evidence type="ECO:0000256" key="2">
    <source>
        <dbReference type="SAM" id="MobiDB-lite"/>
    </source>
</evidence>
<dbReference type="PANTHER" id="PTHR28527:SF1">
    <property type="entry name" value="SWI5-DEPENDENT RECOMBINATION DNA REPAIR PROTEIN 1"/>
    <property type="match status" value="1"/>
</dbReference>
<evidence type="ECO:0000313" key="4">
    <source>
        <dbReference type="Proteomes" id="UP001140074"/>
    </source>
</evidence>
<keyword evidence="1" id="KW-0175">Coiled coil</keyword>